<comment type="caution">
    <text evidence="1">The sequence shown here is derived from an EMBL/GenBank/DDBJ whole genome shotgun (WGS) entry which is preliminary data.</text>
</comment>
<dbReference type="AlphaFoldDB" id="A0AAN6YNI4"/>
<protein>
    <submittedName>
        <fullName evidence="1">Uncharacterized protein</fullName>
    </submittedName>
</protein>
<keyword evidence="2" id="KW-1185">Reference proteome</keyword>
<dbReference type="Proteomes" id="UP001301958">
    <property type="component" value="Unassembled WGS sequence"/>
</dbReference>
<evidence type="ECO:0000313" key="2">
    <source>
        <dbReference type="Proteomes" id="UP001301958"/>
    </source>
</evidence>
<sequence>MPSQRSDHSRSSSSSFWICHDGGHSQEIESRRISVHHLNSLLTTIFPSGSYEVDIDQNVYKIRAPRQISDMEIRRSSFSGRC</sequence>
<organism evidence="1 2">
    <name type="scientific">Podospora fimiseda</name>
    <dbReference type="NCBI Taxonomy" id="252190"/>
    <lineage>
        <taxon>Eukaryota</taxon>
        <taxon>Fungi</taxon>
        <taxon>Dikarya</taxon>
        <taxon>Ascomycota</taxon>
        <taxon>Pezizomycotina</taxon>
        <taxon>Sordariomycetes</taxon>
        <taxon>Sordariomycetidae</taxon>
        <taxon>Sordariales</taxon>
        <taxon>Podosporaceae</taxon>
        <taxon>Podospora</taxon>
    </lineage>
</organism>
<accession>A0AAN6YNI4</accession>
<dbReference type="EMBL" id="MU865566">
    <property type="protein sequence ID" value="KAK4221266.1"/>
    <property type="molecule type" value="Genomic_DNA"/>
</dbReference>
<gene>
    <name evidence="1" type="ORF">QBC38DRAFT_492418</name>
</gene>
<proteinExistence type="predicted"/>
<reference evidence="1" key="2">
    <citation type="submission" date="2023-05" db="EMBL/GenBank/DDBJ databases">
        <authorList>
            <consortium name="Lawrence Berkeley National Laboratory"/>
            <person name="Steindorff A."/>
            <person name="Hensen N."/>
            <person name="Bonometti L."/>
            <person name="Westerberg I."/>
            <person name="Brannstrom I.O."/>
            <person name="Guillou S."/>
            <person name="Cros-Aarteil S."/>
            <person name="Calhoun S."/>
            <person name="Haridas S."/>
            <person name="Kuo A."/>
            <person name="Mondo S."/>
            <person name="Pangilinan J."/>
            <person name="Riley R."/>
            <person name="Labutti K."/>
            <person name="Andreopoulos B."/>
            <person name="Lipzen A."/>
            <person name="Chen C."/>
            <person name="Yanf M."/>
            <person name="Daum C."/>
            <person name="Ng V."/>
            <person name="Clum A."/>
            <person name="Ohm R."/>
            <person name="Martin F."/>
            <person name="Silar P."/>
            <person name="Natvig D."/>
            <person name="Lalanne C."/>
            <person name="Gautier V."/>
            <person name="Ament-Velasquez S.L."/>
            <person name="Kruys A."/>
            <person name="Hutchinson M.I."/>
            <person name="Powell A.J."/>
            <person name="Barry K."/>
            <person name="Miller A.N."/>
            <person name="Grigoriev I.V."/>
            <person name="Debuchy R."/>
            <person name="Gladieux P."/>
            <person name="Thoren M.H."/>
            <person name="Johannesson H."/>
        </authorList>
    </citation>
    <scope>NUCLEOTIDE SEQUENCE</scope>
    <source>
        <strain evidence="1">CBS 990.96</strain>
    </source>
</reference>
<evidence type="ECO:0000313" key="1">
    <source>
        <dbReference type="EMBL" id="KAK4221266.1"/>
    </source>
</evidence>
<reference evidence="1" key="1">
    <citation type="journal article" date="2023" name="Mol. Phylogenet. Evol.">
        <title>Genome-scale phylogeny and comparative genomics of the fungal order Sordariales.</title>
        <authorList>
            <person name="Hensen N."/>
            <person name="Bonometti L."/>
            <person name="Westerberg I."/>
            <person name="Brannstrom I.O."/>
            <person name="Guillou S."/>
            <person name="Cros-Aarteil S."/>
            <person name="Calhoun S."/>
            <person name="Haridas S."/>
            <person name="Kuo A."/>
            <person name="Mondo S."/>
            <person name="Pangilinan J."/>
            <person name="Riley R."/>
            <person name="LaButti K."/>
            <person name="Andreopoulos B."/>
            <person name="Lipzen A."/>
            <person name="Chen C."/>
            <person name="Yan M."/>
            <person name="Daum C."/>
            <person name="Ng V."/>
            <person name="Clum A."/>
            <person name="Steindorff A."/>
            <person name="Ohm R.A."/>
            <person name="Martin F."/>
            <person name="Silar P."/>
            <person name="Natvig D.O."/>
            <person name="Lalanne C."/>
            <person name="Gautier V."/>
            <person name="Ament-Velasquez S.L."/>
            <person name="Kruys A."/>
            <person name="Hutchinson M.I."/>
            <person name="Powell A.J."/>
            <person name="Barry K."/>
            <person name="Miller A.N."/>
            <person name="Grigoriev I.V."/>
            <person name="Debuchy R."/>
            <person name="Gladieux P."/>
            <person name="Hiltunen Thoren M."/>
            <person name="Johannesson H."/>
        </authorList>
    </citation>
    <scope>NUCLEOTIDE SEQUENCE</scope>
    <source>
        <strain evidence="1">CBS 990.96</strain>
    </source>
</reference>
<name>A0AAN6YNI4_9PEZI</name>